<evidence type="ECO:0000256" key="1">
    <source>
        <dbReference type="SAM" id="MobiDB-lite"/>
    </source>
</evidence>
<dbReference type="EMBL" id="AGNL01004011">
    <property type="protein sequence ID" value="EJK74034.1"/>
    <property type="molecule type" value="Genomic_DNA"/>
</dbReference>
<organism evidence="2 3">
    <name type="scientific">Thalassiosira oceanica</name>
    <name type="common">Marine diatom</name>
    <dbReference type="NCBI Taxonomy" id="159749"/>
    <lineage>
        <taxon>Eukaryota</taxon>
        <taxon>Sar</taxon>
        <taxon>Stramenopiles</taxon>
        <taxon>Ochrophyta</taxon>
        <taxon>Bacillariophyta</taxon>
        <taxon>Coscinodiscophyceae</taxon>
        <taxon>Thalassiosirophycidae</taxon>
        <taxon>Thalassiosirales</taxon>
        <taxon>Thalassiosiraceae</taxon>
        <taxon>Thalassiosira</taxon>
    </lineage>
</organism>
<reference evidence="2 3" key="1">
    <citation type="journal article" date="2012" name="Genome Biol.">
        <title>Genome and low-iron response of an oceanic diatom adapted to chronic iron limitation.</title>
        <authorList>
            <person name="Lommer M."/>
            <person name="Specht M."/>
            <person name="Roy A.S."/>
            <person name="Kraemer L."/>
            <person name="Andreson R."/>
            <person name="Gutowska M.A."/>
            <person name="Wolf J."/>
            <person name="Bergner S.V."/>
            <person name="Schilhabel M.B."/>
            <person name="Klostermeier U.C."/>
            <person name="Beiko R.G."/>
            <person name="Rosenstiel P."/>
            <person name="Hippler M."/>
            <person name="Laroche J."/>
        </authorList>
    </citation>
    <scope>NUCLEOTIDE SEQUENCE [LARGE SCALE GENOMIC DNA]</scope>
    <source>
        <strain evidence="2 3">CCMP1005</strain>
    </source>
</reference>
<dbReference type="Proteomes" id="UP000266841">
    <property type="component" value="Unassembled WGS sequence"/>
</dbReference>
<accession>K0TAA1</accession>
<proteinExistence type="predicted"/>
<feature type="region of interest" description="Disordered" evidence="1">
    <location>
        <begin position="54"/>
        <end position="74"/>
    </location>
</feature>
<gene>
    <name evidence="2" type="ORF">THAOC_04320</name>
</gene>
<sequence length="74" mass="8082">MAPLSSNLLVRLHYHELASIGLDLNSTTGGGWQHGMYRLMHRQIHPGCDIASPQKFRQKKKEAGGVDSLDGTPG</sequence>
<evidence type="ECO:0000313" key="2">
    <source>
        <dbReference type="EMBL" id="EJK74034.1"/>
    </source>
</evidence>
<keyword evidence="3" id="KW-1185">Reference proteome</keyword>
<name>K0TAA1_THAOC</name>
<protein>
    <submittedName>
        <fullName evidence="2">Uncharacterized protein</fullName>
    </submittedName>
</protein>
<comment type="caution">
    <text evidence="2">The sequence shown here is derived from an EMBL/GenBank/DDBJ whole genome shotgun (WGS) entry which is preliminary data.</text>
</comment>
<dbReference type="AlphaFoldDB" id="K0TAA1"/>
<evidence type="ECO:0000313" key="3">
    <source>
        <dbReference type="Proteomes" id="UP000266841"/>
    </source>
</evidence>